<dbReference type="AlphaFoldDB" id="A0A8K0JQN1"/>
<dbReference type="InterPro" id="IPR050600">
    <property type="entry name" value="SETD3_SETD6_MTase"/>
</dbReference>
<evidence type="ECO:0000256" key="2">
    <source>
        <dbReference type="ARBA" id="ARBA00022679"/>
    </source>
</evidence>
<dbReference type="PROSITE" id="PS50280">
    <property type="entry name" value="SET"/>
    <property type="match status" value="1"/>
</dbReference>
<dbReference type="Gene3D" id="3.90.1410.10">
    <property type="entry name" value="set domain protein methyltransferase, domain 1"/>
    <property type="match status" value="1"/>
</dbReference>
<protein>
    <recommendedName>
        <fullName evidence="5">SET domain-containing protein</fullName>
    </recommendedName>
</protein>
<keyword evidence="2" id="KW-0808">Transferase</keyword>
<keyword evidence="3" id="KW-0949">S-adenosyl-L-methionine</keyword>
<dbReference type="Pfam" id="PF09273">
    <property type="entry name" value="Rubis-subs-bind"/>
    <property type="match status" value="1"/>
</dbReference>
<feature type="domain" description="SET" evidence="5">
    <location>
        <begin position="19"/>
        <end position="306"/>
    </location>
</feature>
<evidence type="ECO:0000259" key="5">
    <source>
        <dbReference type="PROSITE" id="PS50280"/>
    </source>
</evidence>
<dbReference type="GO" id="GO:0032259">
    <property type="term" value="P:methylation"/>
    <property type="evidence" value="ECO:0007669"/>
    <property type="project" value="UniProtKB-KW"/>
</dbReference>
<feature type="region of interest" description="Disordered" evidence="4">
    <location>
        <begin position="514"/>
        <end position="543"/>
    </location>
</feature>
<feature type="compositionally biased region" description="Basic and acidic residues" evidence="4">
    <location>
        <begin position="216"/>
        <end position="228"/>
    </location>
</feature>
<reference evidence="6" key="1">
    <citation type="submission" date="2020-04" db="EMBL/GenBank/DDBJ databases">
        <title>Analysis of mating type loci in Filobasidium floriforme.</title>
        <authorList>
            <person name="Nowrousian M."/>
        </authorList>
    </citation>
    <scope>NUCLEOTIDE SEQUENCE</scope>
    <source>
        <strain evidence="6">CBS 6242</strain>
    </source>
</reference>
<evidence type="ECO:0000256" key="1">
    <source>
        <dbReference type="ARBA" id="ARBA00022603"/>
    </source>
</evidence>
<feature type="compositionally biased region" description="Acidic residues" evidence="4">
    <location>
        <begin position="237"/>
        <end position="259"/>
    </location>
</feature>
<dbReference type="EMBL" id="JABELV010000017">
    <property type="protein sequence ID" value="KAG7566986.1"/>
    <property type="molecule type" value="Genomic_DNA"/>
</dbReference>
<dbReference type="GO" id="GO:0005634">
    <property type="term" value="C:nucleus"/>
    <property type="evidence" value="ECO:0007669"/>
    <property type="project" value="TreeGrafter"/>
</dbReference>
<evidence type="ECO:0000256" key="4">
    <source>
        <dbReference type="SAM" id="MobiDB-lite"/>
    </source>
</evidence>
<dbReference type="SUPFAM" id="SSF81822">
    <property type="entry name" value="RuBisCo LSMT C-terminal, substrate-binding domain"/>
    <property type="match status" value="1"/>
</dbReference>
<feature type="region of interest" description="Disordered" evidence="4">
    <location>
        <begin position="185"/>
        <end position="259"/>
    </location>
</feature>
<dbReference type="InterPro" id="IPR001214">
    <property type="entry name" value="SET_dom"/>
</dbReference>
<sequence>MAENILQWLEQAGGLYDAEAIGIKDYSDVGMGWGAVALKDLEEDTALFTIPDKILLSACNSGLRNLVAEEDWDVLEENGGWASLMLSMMWEEAQGEASRWSGYIKALPNTFQTPMFWTDEQIQELKGTDIVDKIGRQSAEDTYNQKIKPILQKYPDVFKRNASLSVQPFSLEHFHIQGSRILSRSFSVPSSRAGRKKNGRQEAGAGDTSMQTDGDVSMHTDEGEKTLDLGDQTLETVNDENEDEPEEEEDEEDDEDAEEEVMVPVADMLNAAYERDNARLFHEDDCLKMVTTKAIAKGDQIFNTYGSPSNSYLLRKYGHVDVYPLPEETLSKLPEELRIWPNGNEGDEVEITGEVVLDAAVQVWAAGSKTAEEQEKYKAELGERVDWWLEAGEEDTFVLTYPPDEIPEAVIGFARLLIDQEAWEKARDKDKVPKPKIEQTATGVKVIEVLLESIKLRRTQYPQSLSDDLAALSSQDKDSQDLYNHMARVVRTGEARVLAVDETILMEQKSELEKKLATGGGKRKAESAPNQKGKKPKTRLKVA</sequence>
<name>A0A8K0JQN1_9TREE</name>
<dbReference type="PANTHER" id="PTHR13271:SF34">
    <property type="entry name" value="N-LYSINE METHYLTRANSFERASE SETD6"/>
    <property type="match status" value="1"/>
</dbReference>
<evidence type="ECO:0000313" key="7">
    <source>
        <dbReference type="Proteomes" id="UP000812966"/>
    </source>
</evidence>
<keyword evidence="7" id="KW-1185">Reference proteome</keyword>
<dbReference type="PANTHER" id="PTHR13271">
    <property type="entry name" value="UNCHARACTERIZED PUTATIVE METHYLTRANSFERASE"/>
    <property type="match status" value="1"/>
</dbReference>
<dbReference type="Proteomes" id="UP000812966">
    <property type="component" value="Unassembled WGS sequence"/>
</dbReference>
<dbReference type="InterPro" id="IPR036464">
    <property type="entry name" value="Rubisco_LSMT_subst-bd_sf"/>
</dbReference>
<evidence type="ECO:0000313" key="6">
    <source>
        <dbReference type="EMBL" id="KAG7566986.1"/>
    </source>
</evidence>
<dbReference type="GO" id="GO:0016279">
    <property type="term" value="F:protein-lysine N-methyltransferase activity"/>
    <property type="evidence" value="ECO:0007669"/>
    <property type="project" value="TreeGrafter"/>
</dbReference>
<dbReference type="InterPro" id="IPR046341">
    <property type="entry name" value="SET_dom_sf"/>
</dbReference>
<dbReference type="SUPFAM" id="SSF82199">
    <property type="entry name" value="SET domain"/>
    <property type="match status" value="1"/>
</dbReference>
<feature type="compositionally biased region" description="Basic residues" evidence="4">
    <location>
        <begin position="532"/>
        <end position="543"/>
    </location>
</feature>
<organism evidence="6 7">
    <name type="scientific">Filobasidium floriforme</name>
    <dbReference type="NCBI Taxonomy" id="5210"/>
    <lineage>
        <taxon>Eukaryota</taxon>
        <taxon>Fungi</taxon>
        <taxon>Dikarya</taxon>
        <taxon>Basidiomycota</taxon>
        <taxon>Agaricomycotina</taxon>
        <taxon>Tremellomycetes</taxon>
        <taxon>Filobasidiales</taxon>
        <taxon>Filobasidiaceae</taxon>
        <taxon>Filobasidium</taxon>
    </lineage>
</organism>
<keyword evidence="1" id="KW-0489">Methyltransferase</keyword>
<dbReference type="Gene3D" id="3.90.1420.10">
    <property type="entry name" value="Rubisco LSMT, substrate-binding domain"/>
    <property type="match status" value="1"/>
</dbReference>
<comment type="caution">
    <text evidence="6">The sequence shown here is derived from an EMBL/GenBank/DDBJ whole genome shotgun (WGS) entry which is preliminary data.</text>
</comment>
<dbReference type="InterPro" id="IPR015353">
    <property type="entry name" value="Rubisco_LSMT_subst-bd"/>
</dbReference>
<gene>
    <name evidence="6" type="ORF">FFLO_01245</name>
</gene>
<evidence type="ECO:0000256" key="3">
    <source>
        <dbReference type="ARBA" id="ARBA00022691"/>
    </source>
</evidence>
<proteinExistence type="predicted"/>
<dbReference type="Pfam" id="PF00856">
    <property type="entry name" value="SET"/>
    <property type="match status" value="1"/>
</dbReference>
<accession>A0A8K0JQN1</accession>